<dbReference type="Proteomes" id="UP000299102">
    <property type="component" value="Unassembled WGS sequence"/>
</dbReference>
<evidence type="ECO:0000256" key="5">
    <source>
        <dbReference type="ARBA" id="ARBA00010617"/>
    </source>
</evidence>
<keyword evidence="9" id="KW-0256">Endoplasmic reticulum</keyword>
<dbReference type="GO" id="GO:0005506">
    <property type="term" value="F:iron ion binding"/>
    <property type="evidence" value="ECO:0007669"/>
    <property type="project" value="InterPro"/>
</dbReference>
<evidence type="ECO:0000256" key="7">
    <source>
        <dbReference type="ARBA" id="ARBA00022617"/>
    </source>
</evidence>
<comment type="cofactor">
    <cofactor evidence="1 16">
        <name>heme</name>
        <dbReference type="ChEBI" id="CHEBI:30413"/>
    </cofactor>
</comment>
<name>A0A4C1ZX14_EUMVA</name>
<dbReference type="InterPro" id="IPR050476">
    <property type="entry name" value="Insect_CytP450_Detox"/>
</dbReference>
<dbReference type="InterPro" id="IPR002403">
    <property type="entry name" value="Cyt_P450_E_grp-IV"/>
</dbReference>
<dbReference type="PROSITE" id="PS00086">
    <property type="entry name" value="CYTOCHROME_P450"/>
    <property type="match status" value="1"/>
</dbReference>
<evidence type="ECO:0000256" key="2">
    <source>
        <dbReference type="ARBA" id="ARBA00003690"/>
    </source>
</evidence>
<accession>A0A4C1ZX14</accession>
<evidence type="ECO:0000256" key="13">
    <source>
        <dbReference type="ARBA" id="ARBA00023033"/>
    </source>
</evidence>
<keyword evidence="19" id="KW-1185">Reference proteome</keyword>
<evidence type="ECO:0000256" key="15">
    <source>
        <dbReference type="ARBA" id="ARBA00047827"/>
    </source>
</evidence>
<keyword evidence="11 17" id="KW-0560">Oxidoreductase</keyword>
<dbReference type="InterPro" id="IPR017972">
    <property type="entry name" value="Cyt_P450_CS"/>
</dbReference>
<keyword evidence="14" id="KW-0472">Membrane</keyword>
<evidence type="ECO:0000256" key="12">
    <source>
        <dbReference type="ARBA" id="ARBA00023004"/>
    </source>
</evidence>
<dbReference type="PRINTS" id="PR00385">
    <property type="entry name" value="P450"/>
</dbReference>
<organism evidence="18 19">
    <name type="scientific">Eumeta variegata</name>
    <name type="common">Bagworm moth</name>
    <name type="synonym">Eumeta japonica</name>
    <dbReference type="NCBI Taxonomy" id="151549"/>
    <lineage>
        <taxon>Eukaryota</taxon>
        <taxon>Metazoa</taxon>
        <taxon>Ecdysozoa</taxon>
        <taxon>Arthropoda</taxon>
        <taxon>Hexapoda</taxon>
        <taxon>Insecta</taxon>
        <taxon>Pterygota</taxon>
        <taxon>Neoptera</taxon>
        <taxon>Endopterygota</taxon>
        <taxon>Lepidoptera</taxon>
        <taxon>Glossata</taxon>
        <taxon>Ditrysia</taxon>
        <taxon>Tineoidea</taxon>
        <taxon>Psychidae</taxon>
        <taxon>Oiketicinae</taxon>
        <taxon>Eumeta</taxon>
    </lineage>
</organism>
<evidence type="ECO:0000256" key="3">
    <source>
        <dbReference type="ARBA" id="ARBA00004174"/>
    </source>
</evidence>
<dbReference type="AlphaFoldDB" id="A0A4C1ZX14"/>
<sequence length="394" mass="44995">MNDSVWTSLQSRKNVAKDELIAMGLEHLSRDRMYLEMLRAHRAEKDQGVTKYFNSRRIIRTLWFLTPELFRRLNTPRIKPETTEFFLSLVRETAAMREREGHRRNDFLQILLELKNNELLDEKGRPMAGGGGMSWTQMAAHSMVFLAAGFESTSTTAAFTIYELAQNGEILEAARGEIFAVLKKYDGRPTYDALAEMTYLSLVIEETLRKHPPMRALFRRCTKNYHIPGTKVVVERDTWAFVPILAFHNDADIFPEPEKFRPERFLPENRTKTQLAAYMPFGDGPKMCLAAFRARPERRATLKVQGRGSRADISSVYPARLGRARAGGSSPRVRFGMMAVKMALVSFLTRYDFTLSARTPVPMKYSTTALSLVADPGVYVDLKPLKGYDLKVEF</sequence>
<dbReference type="EMBL" id="BGZK01002183">
    <property type="protein sequence ID" value="GBP91579.1"/>
    <property type="molecule type" value="Genomic_DNA"/>
</dbReference>
<reference evidence="18 19" key="1">
    <citation type="journal article" date="2019" name="Commun. Biol.">
        <title>The bagworm genome reveals a unique fibroin gene that provides high tensile strength.</title>
        <authorList>
            <person name="Kono N."/>
            <person name="Nakamura H."/>
            <person name="Ohtoshi R."/>
            <person name="Tomita M."/>
            <person name="Numata K."/>
            <person name="Arakawa K."/>
        </authorList>
    </citation>
    <scope>NUCLEOTIDE SEQUENCE [LARGE SCALE GENOMIC DNA]</scope>
</reference>
<dbReference type="PANTHER" id="PTHR24292:SF54">
    <property type="entry name" value="CYP9F3-RELATED"/>
    <property type="match status" value="1"/>
</dbReference>
<keyword evidence="10" id="KW-0492">Microsome</keyword>
<dbReference type="Gene3D" id="1.10.630.10">
    <property type="entry name" value="Cytochrome P450"/>
    <property type="match status" value="1"/>
</dbReference>
<evidence type="ECO:0000256" key="16">
    <source>
        <dbReference type="PIRSR" id="PIRSR602403-1"/>
    </source>
</evidence>
<keyword evidence="12 16" id="KW-0408">Iron</keyword>
<evidence type="ECO:0000256" key="17">
    <source>
        <dbReference type="RuleBase" id="RU000461"/>
    </source>
</evidence>
<keyword evidence="7 16" id="KW-0349">Heme</keyword>
<comment type="caution">
    <text evidence="18">The sequence shown here is derived from an EMBL/GenBank/DDBJ whole genome shotgun (WGS) entry which is preliminary data.</text>
</comment>
<dbReference type="InterPro" id="IPR036396">
    <property type="entry name" value="Cyt_P450_sf"/>
</dbReference>
<feature type="binding site" description="axial binding residue" evidence="16">
    <location>
        <position position="288"/>
    </location>
    <ligand>
        <name>heme</name>
        <dbReference type="ChEBI" id="CHEBI:30413"/>
    </ligand>
    <ligandPart>
        <name>Fe</name>
        <dbReference type="ChEBI" id="CHEBI:18248"/>
    </ligandPart>
</feature>
<evidence type="ECO:0000256" key="4">
    <source>
        <dbReference type="ARBA" id="ARBA00004406"/>
    </source>
</evidence>
<evidence type="ECO:0000256" key="14">
    <source>
        <dbReference type="ARBA" id="ARBA00023136"/>
    </source>
</evidence>
<proteinExistence type="inferred from homology"/>
<dbReference type="InterPro" id="IPR001128">
    <property type="entry name" value="Cyt_P450"/>
</dbReference>
<evidence type="ECO:0000256" key="9">
    <source>
        <dbReference type="ARBA" id="ARBA00022824"/>
    </source>
</evidence>
<dbReference type="GO" id="GO:0020037">
    <property type="term" value="F:heme binding"/>
    <property type="evidence" value="ECO:0007669"/>
    <property type="project" value="InterPro"/>
</dbReference>
<comment type="catalytic activity">
    <reaction evidence="15">
        <text>an organic molecule + reduced [NADPH--hemoprotein reductase] + O2 = an alcohol + oxidized [NADPH--hemoprotein reductase] + H2O + H(+)</text>
        <dbReference type="Rhea" id="RHEA:17149"/>
        <dbReference type="Rhea" id="RHEA-COMP:11964"/>
        <dbReference type="Rhea" id="RHEA-COMP:11965"/>
        <dbReference type="ChEBI" id="CHEBI:15377"/>
        <dbReference type="ChEBI" id="CHEBI:15378"/>
        <dbReference type="ChEBI" id="CHEBI:15379"/>
        <dbReference type="ChEBI" id="CHEBI:30879"/>
        <dbReference type="ChEBI" id="CHEBI:57618"/>
        <dbReference type="ChEBI" id="CHEBI:58210"/>
        <dbReference type="ChEBI" id="CHEBI:142491"/>
        <dbReference type="EC" id="1.14.14.1"/>
    </reaction>
</comment>
<dbReference type="GO" id="GO:0016712">
    <property type="term" value="F:oxidoreductase activity, acting on paired donors, with incorporation or reduction of molecular oxygen, reduced flavin or flavoprotein as one donor, and incorporation of one atom of oxygen"/>
    <property type="evidence" value="ECO:0007669"/>
    <property type="project" value="UniProtKB-EC"/>
</dbReference>
<evidence type="ECO:0000313" key="19">
    <source>
        <dbReference type="Proteomes" id="UP000299102"/>
    </source>
</evidence>
<keyword evidence="13 17" id="KW-0503">Monooxygenase</keyword>
<dbReference type="STRING" id="151549.A0A4C1ZX14"/>
<evidence type="ECO:0000256" key="11">
    <source>
        <dbReference type="ARBA" id="ARBA00023002"/>
    </source>
</evidence>
<comment type="subcellular location">
    <subcellularLocation>
        <location evidence="4">Endoplasmic reticulum membrane</location>
        <topology evidence="4">Peripheral membrane protein</topology>
    </subcellularLocation>
    <subcellularLocation>
        <location evidence="3">Microsome membrane</location>
        <topology evidence="3">Peripheral membrane protein</topology>
    </subcellularLocation>
</comment>
<evidence type="ECO:0000256" key="6">
    <source>
        <dbReference type="ARBA" id="ARBA00012109"/>
    </source>
</evidence>
<dbReference type="OrthoDB" id="2789670at2759"/>
<dbReference type="GO" id="GO:0005789">
    <property type="term" value="C:endoplasmic reticulum membrane"/>
    <property type="evidence" value="ECO:0007669"/>
    <property type="project" value="UniProtKB-SubCell"/>
</dbReference>
<keyword evidence="8 16" id="KW-0479">Metal-binding</keyword>
<evidence type="ECO:0000256" key="1">
    <source>
        <dbReference type="ARBA" id="ARBA00001971"/>
    </source>
</evidence>
<dbReference type="PRINTS" id="PR00465">
    <property type="entry name" value="EP450IV"/>
</dbReference>
<dbReference type="SUPFAM" id="SSF48264">
    <property type="entry name" value="Cytochrome P450"/>
    <property type="match status" value="1"/>
</dbReference>
<dbReference type="PANTHER" id="PTHR24292">
    <property type="entry name" value="CYTOCHROME P450"/>
    <property type="match status" value="1"/>
</dbReference>
<comment type="function">
    <text evidence="2">May be involved in the metabolism of insect hormones and in the breakdown of synthetic insecticides.</text>
</comment>
<protein>
    <recommendedName>
        <fullName evidence="6">unspecific monooxygenase</fullName>
        <ecNumber evidence="6">1.14.14.1</ecNumber>
    </recommendedName>
</protein>
<gene>
    <name evidence="18" type="primary">Cyp6a14</name>
    <name evidence="18" type="ORF">EVAR_62158_1</name>
</gene>
<evidence type="ECO:0000256" key="10">
    <source>
        <dbReference type="ARBA" id="ARBA00022848"/>
    </source>
</evidence>
<dbReference type="EC" id="1.14.14.1" evidence="6"/>
<evidence type="ECO:0000256" key="8">
    <source>
        <dbReference type="ARBA" id="ARBA00022723"/>
    </source>
</evidence>
<dbReference type="Pfam" id="PF00067">
    <property type="entry name" value="p450"/>
    <property type="match status" value="1"/>
</dbReference>
<evidence type="ECO:0000313" key="18">
    <source>
        <dbReference type="EMBL" id="GBP91579.1"/>
    </source>
</evidence>
<comment type="similarity">
    <text evidence="5 17">Belongs to the cytochrome P450 family.</text>
</comment>